<sequence length="422" mass="46754">MKLNRILSFLKGEFFVLVALTIVGGLANLGTQAALALFLTPEQLGRLASILSMAYIFVPIASFGIYGVWVRLFAENDSALADFVGAGLKWLFIASTLCYIIFAIIGFFREAASIYALLGLTIVARALQEAAGGAHQAEQNYRSFALLQCWPYILRICVVFSIGPALQILGMSPFFAFSIGQGIFAAILISLCVIDLRRFNKRYKSQRIGLTRFGDIFRRSNPFILSSLLFVAYTNAGVIITSHFAGFADAGRYALASSVAMGGFMLSSVIYQRYLQPRMFRWRVEDRLRFVNTVKKGTLFNIILSGSLLIFFFLISKYLIYIFSDEYAEAANIIAAFGVVVALRCIASHFSVALVRHEDLKYRSRFQLYGFAFVIPAMILGAASIGALGVVYASIFYEGFMLISYSIRAWALVSVMAEGRDT</sequence>
<feature type="transmembrane region" description="Helical" evidence="6">
    <location>
        <begin position="253"/>
        <end position="271"/>
    </location>
</feature>
<keyword evidence="5 6" id="KW-0472">Membrane</keyword>
<dbReference type="Proteomes" id="UP000473531">
    <property type="component" value="Unassembled WGS sequence"/>
</dbReference>
<dbReference type="EMBL" id="WTYU01000001">
    <property type="protein sequence ID" value="MXP13330.1"/>
    <property type="molecule type" value="Genomic_DNA"/>
</dbReference>
<dbReference type="Pfam" id="PF01943">
    <property type="entry name" value="Polysacc_synt"/>
    <property type="match status" value="1"/>
</dbReference>
<dbReference type="PANTHER" id="PTHR30250:SF11">
    <property type="entry name" value="O-ANTIGEN TRANSPORTER-RELATED"/>
    <property type="match status" value="1"/>
</dbReference>
<feature type="transmembrane region" description="Helical" evidence="6">
    <location>
        <begin position="223"/>
        <end position="247"/>
    </location>
</feature>
<evidence type="ECO:0000256" key="2">
    <source>
        <dbReference type="ARBA" id="ARBA00022475"/>
    </source>
</evidence>
<evidence type="ECO:0000313" key="7">
    <source>
        <dbReference type="EMBL" id="MXP13330.1"/>
    </source>
</evidence>
<keyword evidence="4 6" id="KW-1133">Transmembrane helix</keyword>
<feature type="transmembrane region" description="Helical" evidence="6">
    <location>
        <begin position="152"/>
        <end position="169"/>
    </location>
</feature>
<accession>A0A6L7GCI3</accession>
<comment type="caution">
    <text evidence="7">The sequence shown here is derived from an EMBL/GenBank/DDBJ whole genome shotgun (WGS) entry which is preliminary data.</text>
</comment>
<evidence type="ECO:0000256" key="3">
    <source>
        <dbReference type="ARBA" id="ARBA00022692"/>
    </source>
</evidence>
<feature type="transmembrane region" description="Helical" evidence="6">
    <location>
        <begin position="299"/>
        <end position="321"/>
    </location>
</feature>
<feature type="transmembrane region" description="Helical" evidence="6">
    <location>
        <begin position="399"/>
        <end position="417"/>
    </location>
</feature>
<dbReference type="InterPro" id="IPR050833">
    <property type="entry name" value="Poly_Biosynth_Transport"/>
</dbReference>
<keyword evidence="3 6" id="KW-0812">Transmembrane</keyword>
<organism evidence="7 8">
    <name type="scientific">Allopontixanthobacter confluentis</name>
    <dbReference type="NCBI Taxonomy" id="1849021"/>
    <lineage>
        <taxon>Bacteria</taxon>
        <taxon>Pseudomonadati</taxon>
        <taxon>Pseudomonadota</taxon>
        <taxon>Alphaproteobacteria</taxon>
        <taxon>Sphingomonadales</taxon>
        <taxon>Erythrobacteraceae</taxon>
        <taxon>Allopontixanthobacter</taxon>
    </lineage>
</organism>
<evidence type="ECO:0000256" key="4">
    <source>
        <dbReference type="ARBA" id="ARBA00022989"/>
    </source>
</evidence>
<reference evidence="7 8" key="1">
    <citation type="submission" date="2019-12" db="EMBL/GenBank/DDBJ databases">
        <title>Genomic-based taxomic classification of the family Erythrobacteraceae.</title>
        <authorList>
            <person name="Xu L."/>
        </authorList>
    </citation>
    <scope>NUCLEOTIDE SEQUENCE [LARGE SCALE GENOMIC DNA]</scope>
    <source>
        <strain evidence="7 8">KCTC 52259</strain>
    </source>
</reference>
<evidence type="ECO:0000256" key="6">
    <source>
        <dbReference type="SAM" id="Phobius"/>
    </source>
</evidence>
<feature type="transmembrane region" description="Helical" evidence="6">
    <location>
        <begin position="175"/>
        <end position="196"/>
    </location>
</feature>
<feature type="transmembrane region" description="Helical" evidence="6">
    <location>
        <begin position="333"/>
        <end position="356"/>
    </location>
</feature>
<dbReference type="InterPro" id="IPR002797">
    <property type="entry name" value="Polysacc_synth"/>
</dbReference>
<feature type="transmembrane region" description="Helical" evidence="6">
    <location>
        <begin position="368"/>
        <end position="393"/>
    </location>
</feature>
<evidence type="ECO:0000256" key="5">
    <source>
        <dbReference type="ARBA" id="ARBA00023136"/>
    </source>
</evidence>
<evidence type="ECO:0000313" key="8">
    <source>
        <dbReference type="Proteomes" id="UP000473531"/>
    </source>
</evidence>
<name>A0A6L7GCI3_9SPHN</name>
<keyword evidence="2" id="KW-1003">Cell membrane</keyword>
<protein>
    <submittedName>
        <fullName evidence="7">Oligosaccharide flippase family protein</fullName>
    </submittedName>
</protein>
<feature type="transmembrane region" description="Helical" evidence="6">
    <location>
        <begin position="90"/>
        <end position="108"/>
    </location>
</feature>
<dbReference type="AlphaFoldDB" id="A0A6L7GCI3"/>
<gene>
    <name evidence="7" type="ORF">GRI44_00965</name>
</gene>
<evidence type="ECO:0000256" key="1">
    <source>
        <dbReference type="ARBA" id="ARBA00004651"/>
    </source>
</evidence>
<keyword evidence="8" id="KW-1185">Reference proteome</keyword>
<feature type="transmembrane region" description="Helical" evidence="6">
    <location>
        <begin position="50"/>
        <end position="70"/>
    </location>
</feature>
<dbReference type="GO" id="GO:0005886">
    <property type="term" value="C:plasma membrane"/>
    <property type="evidence" value="ECO:0007669"/>
    <property type="project" value="UniProtKB-SubCell"/>
</dbReference>
<proteinExistence type="predicted"/>
<dbReference type="PANTHER" id="PTHR30250">
    <property type="entry name" value="PST FAMILY PREDICTED COLANIC ACID TRANSPORTER"/>
    <property type="match status" value="1"/>
</dbReference>
<comment type="subcellular location">
    <subcellularLocation>
        <location evidence="1">Cell membrane</location>
        <topology evidence="1">Multi-pass membrane protein</topology>
    </subcellularLocation>
</comment>
<feature type="transmembrane region" description="Helical" evidence="6">
    <location>
        <begin position="14"/>
        <end position="38"/>
    </location>
</feature>